<dbReference type="InterPro" id="IPR007061">
    <property type="entry name" value="MST-like"/>
</dbReference>
<dbReference type="EMBL" id="BMXK01000003">
    <property type="protein sequence ID" value="GHD02272.1"/>
    <property type="molecule type" value="Genomic_DNA"/>
</dbReference>
<dbReference type="InterPro" id="IPR034660">
    <property type="entry name" value="DinB/YfiT-like"/>
</dbReference>
<evidence type="ECO:0000313" key="1">
    <source>
        <dbReference type="EMBL" id="GHD02272.1"/>
    </source>
</evidence>
<evidence type="ECO:0008006" key="3">
    <source>
        <dbReference type="Google" id="ProtNLM"/>
    </source>
</evidence>
<name>A0ABQ3GD59_9MICC</name>
<protein>
    <recommendedName>
        <fullName evidence="3">DinB superfamily protein</fullName>
    </recommendedName>
</protein>
<keyword evidence="2" id="KW-1185">Reference proteome</keyword>
<comment type="caution">
    <text evidence="1">The sequence shown here is derived from an EMBL/GenBank/DDBJ whole genome shotgun (WGS) entry which is preliminary data.</text>
</comment>
<sequence>MAVTAREPRLDSPDPAAQLAAYLDYYRASIERKLDGLDDRALRTSRLPSGWTPLELLAHLVHMEQRWFVWGFLAEDVAEPWGDHAGGADGGRWAVPADAGRAFADGLLERLHATGRRTSGILASTPLETRGALGGRFTGDDPAPSLLWIGFHVLQEYARHAGHLDIVRELHDGGTGE</sequence>
<gene>
    <name evidence="1" type="ORF">GCM10008096_07210</name>
</gene>
<accession>A0ABQ3GD59</accession>
<dbReference type="RefSeq" id="WP_189348776.1">
    <property type="nucleotide sequence ID" value="NZ_BMXK01000003.1"/>
</dbReference>
<organism evidence="1 2">
    <name type="scientific">Zhihengliuella salsuginis</name>
    <dbReference type="NCBI Taxonomy" id="578222"/>
    <lineage>
        <taxon>Bacteria</taxon>
        <taxon>Bacillati</taxon>
        <taxon>Actinomycetota</taxon>
        <taxon>Actinomycetes</taxon>
        <taxon>Micrococcales</taxon>
        <taxon>Micrococcaceae</taxon>
        <taxon>Zhihengliuella</taxon>
    </lineage>
</organism>
<dbReference type="SUPFAM" id="SSF109854">
    <property type="entry name" value="DinB/YfiT-like putative metalloenzymes"/>
    <property type="match status" value="1"/>
</dbReference>
<dbReference type="Pfam" id="PF04978">
    <property type="entry name" value="MST"/>
    <property type="match status" value="1"/>
</dbReference>
<reference evidence="2" key="1">
    <citation type="journal article" date="2019" name="Int. J. Syst. Evol. Microbiol.">
        <title>The Global Catalogue of Microorganisms (GCM) 10K type strain sequencing project: providing services to taxonomists for standard genome sequencing and annotation.</title>
        <authorList>
            <consortium name="The Broad Institute Genomics Platform"/>
            <consortium name="The Broad Institute Genome Sequencing Center for Infectious Disease"/>
            <person name="Wu L."/>
            <person name="Ma J."/>
        </authorList>
    </citation>
    <scope>NUCLEOTIDE SEQUENCE [LARGE SCALE GENOMIC DNA]</scope>
    <source>
        <strain evidence="2">KCTC 19466</strain>
    </source>
</reference>
<dbReference type="Gene3D" id="1.20.120.450">
    <property type="entry name" value="dinb family like domain"/>
    <property type="match status" value="1"/>
</dbReference>
<dbReference type="Proteomes" id="UP000642819">
    <property type="component" value="Unassembled WGS sequence"/>
</dbReference>
<proteinExistence type="predicted"/>
<evidence type="ECO:0000313" key="2">
    <source>
        <dbReference type="Proteomes" id="UP000642819"/>
    </source>
</evidence>